<dbReference type="Proteomes" id="UP000053745">
    <property type="component" value="Unassembled WGS sequence"/>
</dbReference>
<dbReference type="PANTHER" id="PTHR26452">
    <property type="entry name" value="OLFACTORY RECEPTOR"/>
    <property type="match status" value="1"/>
</dbReference>
<proteinExistence type="inferred from homology"/>
<dbReference type="FunFam" id="1.10.1220.70:FF:000001">
    <property type="entry name" value="Olfactory receptor"/>
    <property type="match status" value="1"/>
</dbReference>
<keyword evidence="6 11" id="KW-1133">Transmembrane helix</keyword>
<dbReference type="Pfam" id="PF13853">
    <property type="entry name" value="7tm_4"/>
    <property type="match status" value="1"/>
</dbReference>
<evidence type="ECO:0000256" key="4">
    <source>
        <dbReference type="ARBA" id="ARBA00022692"/>
    </source>
</evidence>
<dbReference type="SUPFAM" id="SSF81321">
    <property type="entry name" value="Family A G protein-coupled receptor-like"/>
    <property type="match status" value="1"/>
</dbReference>
<reference evidence="12 13" key="1">
    <citation type="submission" date="2014-04" db="EMBL/GenBank/DDBJ databases">
        <title>Genome evolution of avian class.</title>
        <authorList>
            <person name="Zhang G."/>
            <person name="Li C."/>
        </authorList>
    </citation>
    <scope>NUCLEOTIDE SEQUENCE [LARGE SCALE GENOMIC DNA]</scope>
    <source>
        <strain evidence="12">BGI_N323</strain>
    </source>
</reference>
<dbReference type="EMBL" id="KL332137">
    <property type="protein sequence ID" value="KFP58287.1"/>
    <property type="molecule type" value="Genomic_DNA"/>
</dbReference>
<comment type="subcellular location">
    <subcellularLocation>
        <location evidence="1">Cell membrane</location>
        <topology evidence="1">Multi-pass membrane protein</topology>
    </subcellularLocation>
</comment>
<evidence type="ECO:0000256" key="10">
    <source>
        <dbReference type="ARBA" id="ARBA00023224"/>
    </source>
</evidence>
<dbReference type="GO" id="GO:0004984">
    <property type="term" value="F:olfactory receptor activity"/>
    <property type="evidence" value="ECO:0007669"/>
    <property type="project" value="InterPro"/>
</dbReference>
<keyword evidence="10" id="KW-0807">Transducer</keyword>
<keyword evidence="4 11" id="KW-0812">Transmembrane</keyword>
<keyword evidence="9 12" id="KW-0675">Receptor</keyword>
<sequence length="64" mass="7228">SLFISTGMFAYLKPPSTSSPSLDLVMAVVYSVVPPAVNPLIYSMRNKELKDALWQLAQWTLFHR</sequence>
<name>A0A091ME64_CATAU</name>
<evidence type="ECO:0000256" key="11">
    <source>
        <dbReference type="SAM" id="Phobius"/>
    </source>
</evidence>
<evidence type="ECO:0000256" key="1">
    <source>
        <dbReference type="ARBA" id="ARBA00004651"/>
    </source>
</evidence>
<dbReference type="GO" id="GO:0005886">
    <property type="term" value="C:plasma membrane"/>
    <property type="evidence" value="ECO:0007669"/>
    <property type="project" value="UniProtKB-SubCell"/>
</dbReference>
<evidence type="ECO:0000256" key="8">
    <source>
        <dbReference type="ARBA" id="ARBA00023136"/>
    </source>
</evidence>
<evidence type="ECO:0000256" key="9">
    <source>
        <dbReference type="ARBA" id="ARBA00023170"/>
    </source>
</evidence>
<keyword evidence="3" id="KW-1003">Cell membrane</keyword>
<feature type="transmembrane region" description="Helical" evidence="11">
    <location>
        <begin position="24"/>
        <end position="42"/>
    </location>
</feature>
<evidence type="ECO:0000256" key="7">
    <source>
        <dbReference type="ARBA" id="ARBA00023040"/>
    </source>
</evidence>
<feature type="non-terminal residue" evidence="12">
    <location>
        <position position="1"/>
    </location>
</feature>
<accession>A0A091ME64</accession>
<evidence type="ECO:0000256" key="2">
    <source>
        <dbReference type="ARBA" id="ARBA00010663"/>
    </source>
</evidence>
<organism evidence="12 13">
    <name type="scientific">Cathartes aura</name>
    <name type="common">Turkey vulture</name>
    <name type="synonym">Vultur aura</name>
    <dbReference type="NCBI Taxonomy" id="43455"/>
    <lineage>
        <taxon>Eukaryota</taxon>
        <taxon>Metazoa</taxon>
        <taxon>Chordata</taxon>
        <taxon>Craniata</taxon>
        <taxon>Vertebrata</taxon>
        <taxon>Euteleostomi</taxon>
        <taxon>Archelosauria</taxon>
        <taxon>Archosauria</taxon>
        <taxon>Dinosauria</taxon>
        <taxon>Saurischia</taxon>
        <taxon>Theropoda</taxon>
        <taxon>Coelurosauria</taxon>
        <taxon>Aves</taxon>
        <taxon>Neognathae</taxon>
        <taxon>Neoaves</taxon>
        <taxon>Telluraves</taxon>
        <taxon>Accipitrimorphae</taxon>
        <taxon>Accipitriformes</taxon>
        <taxon>Cathartidae</taxon>
        <taxon>Cathartes</taxon>
    </lineage>
</organism>
<evidence type="ECO:0000256" key="3">
    <source>
        <dbReference type="ARBA" id="ARBA00022475"/>
    </source>
</evidence>
<dbReference type="InterPro" id="IPR000725">
    <property type="entry name" value="Olfact_rcpt"/>
</dbReference>
<keyword evidence="8 11" id="KW-0472">Membrane</keyword>
<dbReference type="GO" id="GO:0004930">
    <property type="term" value="F:G protein-coupled receptor activity"/>
    <property type="evidence" value="ECO:0007669"/>
    <property type="project" value="UniProtKB-KW"/>
</dbReference>
<evidence type="ECO:0000313" key="13">
    <source>
        <dbReference type="Proteomes" id="UP000053745"/>
    </source>
</evidence>
<keyword evidence="5" id="KW-0552">Olfaction</keyword>
<dbReference type="Gene3D" id="1.10.1220.70">
    <property type="match status" value="1"/>
</dbReference>
<gene>
    <name evidence="12" type="ORF">N323_07719</name>
</gene>
<feature type="non-terminal residue" evidence="12">
    <location>
        <position position="64"/>
    </location>
</feature>
<evidence type="ECO:0000256" key="5">
    <source>
        <dbReference type="ARBA" id="ARBA00022725"/>
    </source>
</evidence>
<evidence type="ECO:0000313" key="12">
    <source>
        <dbReference type="EMBL" id="KFP58287.1"/>
    </source>
</evidence>
<dbReference type="InterPro" id="IPR050516">
    <property type="entry name" value="Olfactory_GPCR"/>
</dbReference>
<keyword evidence="13" id="KW-1185">Reference proteome</keyword>
<comment type="similarity">
    <text evidence="2">Belongs to the G-protein coupled receptor 1 family.</text>
</comment>
<keyword evidence="5" id="KW-0716">Sensory transduction</keyword>
<evidence type="ECO:0000256" key="6">
    <source>
        <dbReference type="ARBA" id="ARBA00022989"/>
    </source>
</evidence>
<keyword evidence="7" id="KW-0297">G-protein coupled receptor</keyword>
<dbReference type="AlphaFoldDB" id="A0A091ME64"/>
<protein>
    <submittedName>
        <fullName evidence="12">Olfactory receptor 14I1</fullName>
    </submittedName>
</protein>
<dbReference type="OrthoDB" id="9836137at2759"/>